<dbReference type="GO" id="GO:0005743">
    <property type="term" value="C:mitochondrial inner membrane"/>
    <property type="evidence" value="ECO:0007669"/>
    <property type="project" value="EnsemblFungi"/>
</dbReference>
<evidence type="ECO:0000259" key="1">
    <source>
        <dbReference type="Pfam" id="PF12706"/>
    </source>
</evidence>
<dbReference type="AlphaFoldDB" id="A0A1G4J4U8"/>
<reference evidence="2 3" key="1">
    <citation type="submission" date="2016-03" db="EMBL/GenBank/DDBJ databases">
        <authorList>
            <person name="Devillers H."/>
        </authorList>
    </citation>
    <scope>NUCLEOTIDE SEQUENCE [LARGE SCALE GENOMIC DNA]</scope>
    <source>
        <strain evidence="2">CBS 10888</strain>
    </source>
</reference>
<dbReference type="PANTHER" id="PTHR15032">
    <property type="entry name" value="N-ACYL-PHOSPHATIDYLETHANOLAMINE-HYDROLYZING PHOSPHOLIPASE D"/>
    <property type="match status" value="1"/>
</dbReference>
<dbReference type="OrthoDB" id="332863at2759"/>
<dbReference type="Gene3D" id="3.60.15.10">
    <property type="entry name" value="Ribonuclease Z/Hydroxyacylglutathione hydrolase-like"/>
    <property type="match status" value="1"/>
</dbReference>
<feature type="domain" description="Metallo-beta-lactamase" evidence="1">
    <location>
        <begin position="218"/>
        <end position="421"/>
    </location>
</feature>
<dbReference type="GO" id="GO:0070292">
    <property type="term" value="P:N-acylphosphatidylethanolamine metabolic process"/>
    <property type="evidence" value="ECO:0007669"/>
    <property type="project" value="EnsemblFungi"/>
</dbReference>
<dbReference type="PANTHER" id="PTHR15032:SF4">
    <property type="entry name" value="N-ACYL-PHOSPHATIDYLETHANOLAMINE-HYDROLYZING PHOSPHOLIPASE D"/>
    <property type="match status" value="1"/>
</dbReference>
<dbReference type="InterPro" id="IPR001279">
    <property type="entry name" value="Metallo-B-lactamas"/>
</dbReference>
<dbReference type="Pfam" id="PF12706">
    <property type="entry name" value="Lactamase_B_2"/>
    <property type="match status" value="1"/>
</dbReference>
<protein>
    <submittedName>
        <fullName evidence="2">LADA_0D03708g1_1</fullName>
    </submittedName>
</protein>
<accession>A0A1G4J4U8</accession>
<name>A0A1G4J4U8_9SACH</name>
<gene>
    <name evidence="2" type="ORF">LADA_0D03708G</name>
</gene>
<evidence type="ECO:0000313" key="3">
    <source>
        <dbReference type="Proteomes" id="UP000190274"/>
    </source>
</evidence>
<evidence type="ECO:0000313" key="2">
    <source>
        <dbReference type="EMBL" id="SCU84773.1"/>
    </source>
</evidence>
<dbReference type="SUPFAM" id="SSF56281">
    <property type="entry name" value="Metallo-hydrolase/oxidoreductase"/>
    <property type="match status" value="1"/>
</dbReference>
<dbReference type="EMBL" id="LT598454">
    <property type="protein sequence ID" value="SCU84773.1"/>
    <property type="molecule type" value="Genomic_DNA"/>
</dbReference>
<organism evidence="2 3">
    <name type="scientific">Lachancea dasiensis</name>
    <dbReference type="NCBI Taxonomy" id="1072105"/>
    <lineage>
        <taxon>Eukaryota</taxon>
        <taxon>Fungi</taxon>
        <taxon>Dikarya</taxon>
        <taxon>Ascomycota</taxon>
        <taxon>Saccharomycotina</taxon>
        <taxon>Saccharomycetes</taxon>
        <taxon>Saccharomycetales</taxon>
        <taxon>Saccharomycetaceae</taxon>
        <taxon>Lachancea</taxon>
    </lineage>
</organism>
<proteinExistence type="predicted"/>
<dbReference type="STRING" id="1266660.A0A1G4J4U8"/>
<dbReference type="GO" id="GO:0070291">
    <property type="term" value="P:N-acylethanolamine metabolic process"/>
    <property type="evidence" value="ECO:0007669"/>
    <property type="project" value="EnsemblFungi"/>
</dbReference>
<dbReference type="GO" id="GO:0070290">
    <property type="term" value="F:N-acylphosphatidylethanolamine-specific phospholipase D activity"/>
    <property type="evidence" value="ECO:0007669"/>
    <property type="project" value="TreeGrafter"/>
</dbReference>
<dbReference type="Proteomes" id="UP000190274">
    <property type="component" value="Chromosome D"/>
</dbReference>
<dbReference type="InterPro" id="IPR036866">
    <property type="entry name" value="RibonucZ/Hydroxyglut_hydro"/>
</dbReference>
<keyword evidence="3" id="KW-1185">Reference proteome</keyword>
<sequence length="463" mass="53161">MKSLRSGLRRSSQHNAAVRRYRTYNSFQRFQNTSSKSAQTSKSNSGSGGGYFKKALLTVLVPYSGYALYVIGQANAEITERERQVREHEDGKHFNATLVKYSPLEILGRFANPFKEYRVLTAFEFSLNRVLELFQRNRGGIPTSRRSMSELMPIHTPTWTNEESQLHLNIGEELTVEILSPDRALASNTSRDSQPDLPVYTTWLGQSCNFVIYNGFKILTDPIFTDYLIHESLGPKRITEMPAQIHQVPTPDVILVSHNHPDHLDFRSMEYWGANGDSRPLWIVPKGMAEFMKDHDVDNVIELSWWETAQIKKADSIYNVSCTPAMHWSGRSLVDTNRSLWCSFLFSHYSKPIMFHAGDTGYVWDLFKRISNRFGRGVKLALLPCGQYCPSWHQKPRHINPEEVLKIKMDLEAQHVLGVHWGTFVLSGEYFREPKEKLEMLAEWEGVEDSCYCPELGKTVTIK</sequence>